<reference evidence="3 4" key="1">
    <citation type="submission" date="2015-08" db="EMBL/GenBank/DDBJ databases">
        <title>Next Generation Sequencing and Analysis of the Genome of Puccinia sorghi L Schw, the Causal Agent of Maize Common Rust.</title>
        <authorList>
            <person name="Rochi L."/>
            <person name="Burguener G."/>
            <person name="Darino M."/>
            <person name="Turjanski A."/>
            <person name="Kreff E."/>
            <person name="Dieguez M.J."/>
            <person name="Sacco F."/>
        </authorList>
    </citation>
    <scope>NUCLEOTIDE SEQUENCE [LARGE SCALE GENOMIC DNA]</scope>
    <source>
        <strain evidence="3 4">RO10H11247</strain>
    </source>
</reference>
<evidence type="ECO:0000313" key="4">
    <source>
        <dbReference type="Proteomes" id="UP000037035"/>
    </source>
</evidence>
<feature type="domain" description="DUF8040" evidence="2">
    <location>
        <begin position="23"/>
        <end position="91"/>
    </location>
</feature>
<comment type="caution">
    <text evidence="3">The sequence shown here is derived from an EMBL/GenBank/DDBJ whole genome shotgun (WGS) entry which is preliminary data.</text>
</comment>
<dbReference type="Pfam" id="PF26138">
    <property type="entry name" value="DUF8040"/>
    <property type="match status" value="1"/>
</dbReference>
<evidence type="ECO:0000256" key="1">
    <source>
        <dbReference type="SAM" id="SignalP"/>
    </source>
</evidence>
<dbReference type="EMBL" id="LAVV01010715">
    <property type="protein sequence ID" value="KNZ48678.1"/>
    <property type="molecule type" value="Genomic_DNA"/>
</dbReference>
<proteinExistence type="predicted"/>
<dbReference type="Proteomes" id="UP000037035">
    <property type="component" value="Unassembled WGS sequence"/>
</dbReference>
<name>A0A0L6UJI6_9BASI</name>
<sequence>MVTQRTMLIKCALVLVGIFFLNHTEAYYSTRDLLQSNIVLVNGCSIQVQEQVLLFLDIVINNNAMSQMAIKFQGGLFKVQIYFHTVIEALVEI</sequence>
<keyword evidence="1" id="KW-0732">Signal</keyword>
<accession>A0A0L6UJI6</accession>
<dbReference type="AlphaFoldDB" id="A0A0L6UJI6"/>
<organism evidence="3 4">
    <name type="scientific">Puccinia sorghi</name>
    <dbReference type="NCBI Taxonomy" id="27349"/>
    <lineage>
        <taxon>Eukaryota</taxon>
        <taxon>Fungi</taxon>
        <taxon>Dikarya</taxon>
        <taxon>Basidiomycota</taxon>
        <taxon>Pucciniomycotina</taxon>
        <taxon>Pucciniomycetes</taxon>
        <taxon>Pucciniales</taxon>
        <taxon>Pucciniaceae</taxon>
        <taxon>Puccinia</taxon>
    </lineage>
</organism>
<dbReference type="InterPro" id="IPR058353">
    <property type="entry name" value="DUF8040"/>
</dbReference>
<dbReference type="VEuPathDB" id="FungiDB:VP01_5496g1"/>
<evidence type="ECO:0000259" key="2">
    <source>
        <dbReference type="Pfam" id="PF26138"/>
    </source>
</evidence>
<feature type="signal peptide" evidence="1">
    <location>
        <begin position="1"/>
        <end position="26"/>
    </location>
</feature>
<gene>
    <name evidence="3" type="ORF">VP01_5496g1</name>
</gene>
<feature type="chain" id="PRO_5005567721" description="DUF8040 domain-containing protein" evidence="1">
    <location>
        <begin position="27"/>
        <end position="93"/>
    </location>
</feature>
<keyword evidence="4" id="KW-1185">Reference proteome</keyword>
<protein>
    <recommendedName>
        <fullName evidence="2">DUF8040 domain-containing protein</fullName>
    </recommendedName>
</protein>
<evidence type="ECO:0000313" key="3">
    <source>
        <dbReference type="EMBL" id="KNZ48678.1"/>
    </source>
</evidence>